<dbReference type="Proteomes" id="UP000736328">
    <property type="component" value="Unassembled WGS sequence"/>
</dbReference>
<comment type="caution">
    <text evidence="1">The sequence shown here is derived from an EMBL/GenBank/DDBJ whole genome shotgun (WGS) entry which is preliminary data.</text>
</comment>
<dbReference type="AlphaFoldDB" id="A0A933MLF5"/>
<dbReference type="InterPro" id="IPR014825">
    <property type="entry name" value="DNA_alkylation"/>
</dbReference>
<accession>A0A933MLF5</accession>
<dbReference type="Gene3D" id="1.25.10.90">
    <property type="match status" value="1"/>
</dbReference>
<protein>
    <submittedName>
        <fullName evidence="1">DNA alkylation repair protein</fullName>
    </submittedName>
</protein>
<proteinExistence type="predicted"/>
<dbReference type="EMBL" id="JACQXR010000152">
    <property type="protein sequence ID" value="MBI4727730.1"/>
    <property type="molecule type" value="Genomic_DNA"/>
</dbReference>
<dbReference type="InterPro" id="IPR016024">
    <property type="entry name" value="ARM-type_fold"/>
</dbReference>
<reference evidence="1" key="1">
    <citation type="submission" date="2020-07" db="EMBL/GenBank/DDBJ databases">
        <title>Huge and variable diversity of episymbiotic CPR bacteria and DPANN archaea in groundwater ecosystems.</title>
        <authorList>
            <person name="He C.Y."/>
            <person name="Keren R."/>
            <person name="Whittaker M."/>
            <person name="Farag I.F."/>
            <person name="Doudna J."/>
            <person name="Cate J.H.D."/>
            <person name="Banfield J.F."/>
        </authorList>
    </citation>
    <scope>NUCLEOTIDE SEQUENCE</scope>
    <source>
        <strain evidence="1">NC_groundwater_1520_Pr4_B-0.1um_53_5</strain>
    </source>
</reference>
<dbReference type="SUPFAM" id="SSF48371">
    <property type="entry name" value="ARM repeat"/>
    <property type="match status" value="1"/>
</dbReference>
<evidence type="ECO:0000313" key="1">
    <source>
        <dbReference type="EMBL" id="MBI4727730.1"/>
    </source>
</evidence>
<dbReference type="PANTHER" id="PTHR34070">
    <property type="entry name" value="ARMADILLO-TYPE FOLD"/>
    <property type="match status" value="1"/>
</dbReference>
<name>A0A933MLF5_UNCT6</name>
<dbReference type="PANTHER" id="PTHR34070:SF1">
    <property type="entry name" value="DNA ALKYLATION REPAIR PROTEIN"/>
    <property type="match status" value="1"/>
</dbReference>
<gene>
    <name evidence="1" type="ORF">HY768_11025</name>
</gene>
<organism evidence="1 2">
    <name type="scientific">candidate division TA06 bacterium</name>
    <dbReference type="NCBI Taxonomy" id="2250710"/>
    <lineage>
        <taxon>Bacteria</taxon>
        <taxon>Bacteria division TA06</taxon>
    </lineage>
</organism>
<evidence type="ECO:0000313" key="2">
    <source>
        <dbReference type="Proteomes" id="UP000736328"/>
    </source>
</evidence>
<sequence length="241" mass="28322">MKDIIKHIRAELLQNVDPVYRRGAMNYFKEGIVLHGVRLPAVRTISAKYYSQLRGLDKKEIFVLCDRLLSYGTSEERTIAFDWAWHRRREFQPSDFKTLERWLRDQVNNWGGVDDLCRRAFGFFICRYPQFLPKVFGWTKARKWHMRRAAAVILIAPAKLGRALPETLKTSDAVLKDEHYLVQKGYGWLLKEAYVIFPREVFGFVMKNKDQMPRTALRYAIEKMPPVLCKKAMAKYLNSVA</sequence>
<dbReference type="Pfam" id="PF08713">
    <property type="entry name" value="DNA_alkylation"/>
    <property type="match status" value="1"/>
</dbReference>
<dbReference type="CDD" id="cd06561">
    <property type="entry name" value="AlkD_like"/>
    <property type="match status" value="1"/>
</dbReference>